<comment type="caution">
    <text evidence="1">The sequence shown here is derived from an EMBL/GenBank/DDBJ whole genome shotgun (WGS) entry which is preliminary data.</text>
</comment>
<dbReference type="RefSeq" id="WP_306066913.1">
    <property type="nucleotide sequence ID" value="NZ_JAROCA020000001.1"/>
</dbReference>
<sequence>MSIVYKCKHCNKVIGKLEQHSVDISLLGWDNLSPADKGAMIHQQENGDIHIQTICEPCQEALIKNPHYHELDYFIQ</sequence>
<keyword evidence="2" id="KW-1185">Reference proteome</keyword>
<accession>A0ABU5CCP9</accession>
<dbReference type="InterPro" id="IPR020115">
    <property type="entry name" value="Fin"/>
</dbReference>
<evidence type="ECO:0000313" key="2">
    <source>
        <dbReference type="Proteomes" id="UP001228376"/>
    </source>
</evidence>
<protein>
    <submittedName>
        <fullName evidence="1">Anti-sigma-F factor Fin family protein</fullName>
    </submittedName>
</protein>
<gene>
    <name evidence="1" type="ORF">P5G51_000175</name>
</gene>
<dbReference type="EMBL" id="JAROCA020000001">
    <property type="protein sequence ID" value="MDY0404041.1"/>
    <property type="molecule type" value="Genomic_DNA"/>
</dbReference>
<organism evidence="1 2">
    <name type="scientific">Tigheibacillus jepli</name>
    <dbReference type="NCBI Taxonomy" id="3035914"/>
    <lineage>
        <taxon>Bacteria</taxon>
        <taxon>Bacillati</taxon>
        <taxon>Bacillota</taxon>
        <taxon>Bacilli</taxon>
        <taxon>Bacillales</taxon>
        <taxon>Bacillaceae</taxon>
        <taxon>Tigheibacillus</taxon>
    </lineage>
</organism>
<proteinExistence type="predicted"/>
<reference evidence="1 2" key="1">
    <citation type="submission" date="2023-10" db="EMBL/GenBank/DDBJ databases">
        <title>179-bfca-hs.</title>
        <authorList>
            <person name="Miliotis G."/>
            <person name="Sengupta P."/>
            <person name="Hameed A."/>
            <person name="Chuvochina M."/>
            <person name="Mcdonagh F."/>
            <person name="Simpson A.C."/>
            <person name="Singh N.K."/>
            <person name="Rekha P.D."/>
            <person name="Raman K."/>
            <person name="Hugenholtz P."/>
            <person name="Venkateswaran K."/>
        </authorList>
    </citation>
    <scope>NUCLEOTIDE SEQUENCE [LARGE SCALE GENOMIC DNA]</scope>
    <source>
        <strain evidence="1 2">179-BFC-A-HS</strain>
    </source>
</reference>
<name>A0ABU5CCP9_9BACI</name>
<dbReference type="Proteomes" id="UP001228376">
    <property type="component" value="Unassembled WGS sequence"/>
</dbReference>
<dbReference type="Pfam" id="PF10955">
    <property type="entry name" value="Fin"/>
    <property type="match status" value="1"/>
</dbReference>
<evidence type="ECO:0000313" key="1">
    <source>
        <dbReference type="EMBL" id="MDY0404041.1"/>
    </source>
</evidence>